<evidence type="ECO:0000256" key="1">
    <source>
        <dbReference type="SAM" id="MobiDB-lite"/>
    </source>
</evidence>
<evidence type="ECO:0000313" key="3">
    <source>
        <dbReference type="Proteomes" id="UP000807025"/>
    </source>
</evidence>
<comment type="caution">
    <text evidence="2">The sequence shown here is derived from an EMBL/GenBank/DDBJ whole genome shotgun (WGS) entry which is preliminary data.</text>
</comment>
<name>A0A9P5ZG72_PLEER</name>
<keyword evidence="3" id="KW-1185">Reference proteome</keyword>
<proteinExistence type="predicted"/>
<accession>A0A9P5ZG72</accession>
<protein>
    <submittedName>
        <fullName evidence="2">Uncharacterized protein</fullName>
    </submittedName>
</protein>
<evidence type="ECO:0000313" key="2">
    <source>
        <dbReference type="EMBL" id="KAF9487144.1"/>
    </source>
</evidence>
<feature type="region of interest" description="Disordered" evidence="1">
    <location>
        <begin position="300"/>
        <end position="393"/>
    </location>
</feature>
<feature type="compositionally biased region" description="Basic and acidic residues" evidence="1">
    <location>
        <begin position="305"/>
        <end position="318"/>
    </location>
</feature>
<dbReference type="EMBL" id="MU154812">
    <property type="protein sequence ID" value="KAF9487144.1"/>
    <property type="molecule type" value="Genomic_DNA"/>
</dbReference>
<dbReference type="Proteomes" id="UP000807025">
    <property type="component" value="Unassembled WGS sequence"/>
</dbReference>
<reference evidence="2" key="1">
    <citation type="submission" date="2020-11" db="EMBL/GenBank/DDBJ databases">
        <authorList>
            <consortium name="DOE Joint Genome Institute"/>
            <person name="Ahrendt S."/>
            <person name="Riley R."/>
            <person name="Andreopoulos W."/>
            <person name="Labutti K."/>
            <person name="Pangilinan J."/>
            <person name="Ruiz-Duenas F.J."/>
            <person name="Barrasa J.M."/>
            <person name="Sanchez-Garcia M."/>
            <person name="Camarero S."/>
            <person name="Miyauchi S."/>
            <person name="Serrano A."/>
            <person name="Linde D."/>
            <person name="Babiker R."/>
            <person name="Drula E."/>
            <person name="Ayuso-Fernandez I."/>
            <person name="Pacheco R."/>
            <person name="Padilla G."/>
            <person name="Ferreira P."/>
            <person name="Barriuso J."/>
            <person name="Kellner H."/>
            <person name="Castanera R."/>
            <person name="Alfaro M."/>
            <person name="Ramirez L."/>
            <person name="Pisabarro A.G."/>
            <person name="Kuo A."/>
            <person name="Tritt A."/>
            <person name="Lipzen A."/>
            <person name="He G."/>
            <person name="Yan M."/>
            <person name="Ng V."/>
            <person name="Cullen D."/>
            <person name="Martin F."/>
            <person name="Rosso M.-N."/>
            <person name="Henrissat B."/>
            <person name="Hibbett D."/>
            <person name="Martinez A.T."/>
            <person name="Grigoriev I.V."/>
        </authorList>
    </citation>
    <scope>NUCLEOTIDE SEQUENCE</scope>
    <source>
        <strain evidence="2">ATCC 90797</strain>
    </source>
</reference>
<organism evidence="2 3">
    <name type="scientific">Pleurotus eryngii</name>
    <name type="common">Boletus of the steppes</name>
    <dbReference type="NCBI Taxonomy" id="5323"/>
    <lineage>
        <taxon>Eukaryota</taxon>
        <taxon>Fungi</taxon>
        <taxon>Dikarya</taxon>
        <taxon>Basidiomycota</taxon>
        <taxon>Agaricomycotina</taxon>
        <taxon>Agaricomycetes</taxon>
        <taxon>Agaricomycetidae</taxon>
        <taxon>Agaricales</taxon>
        <taxon>Pleurotineae</taxon>
        <taxon>Pleurotaceae</taxon>
        <taxon>Pleurotus</taxon>
    </lineage>
</organism>
<dbReference type="OrthoDB" id="3014470at2759"/>
<sequence length="786" mass="85954">MGHGAWGPAVFVVSIGNIMSTQILHHVLSMLAPPPLPPHLPTITSPTSPVEAAHPVTPWNMPMPLPIAAYSGIRAVGAGSTNDRWVNAYQWHASSGSAPAVTSQPSSQPNDSAKFSIDLGLLPVALLQAPMWSEEIKLEPPPMLNLNDHQIATLQEKLKGHNLVLMVEVSANGSVHAAFNKQIEDFCIANQFTLKPRSNANHTLSSTLVANFNWTFYVPLHRTANHAHNFGAKILTADAFTAATLRCVPFGKNVANHTSPQVFTFIALPSSQHPTSTIFGVLYPVQMTLFTIAVFTKRGRGNARGARERGHADERSVRDSASALMLHPPSPAVSRFRREHGERQAPRRSPQQRQELSNEASILEGGARGIPKFNLHHSDTDSEPPSPSELFPAHRTTLPERSTNLPLSMSAITASPTAACRGNIPTCKVSMYTLILNGFCSSNASATSSSSTESRLPAGVPFEHIDALFAEAWVDCVHDALPPRPGGPENCPGVESELVPLFAFLNPHRSFRVGEGIGSEPEHAVLSHTINIISSNAAFWQQGVGHSPLYRRTTFSTHGFLCLIHLLNIPAAPFPIHLLLLYLVIDGHMAFTIDLPFLQEIDEDLVKTLCPWMSWDCHSSLPLHEQSTDLHGLLAACEIPTNCLTDDMGDSELDGIEHSMLSYFLFGSRGISHHTDYLAFCEGFNLSICKNVSVLDPFLVEEEVKKKKNDLLLRSQLLLTTLTGSNMLPTLDHWCLSFNISHKAGPDVHQVTMPPLMNIHTCFHTADVTLDVSFRKILQDPMPKDS</sequence>
<gene>
    <name evidence="2" type="ORF">BDN71DRAFT_1437067</name>
</gene>
<dbReference type="AlphaFoldDB" id="A0A9P5ZG72"/>